<protein>
    <recommendedName>
        <fullName evidence="9">6-Cys domain-containing protein</fullName>
    </recommendedName>
</protein>
<feature type="signal peptide" evidence="8">
    <location>
        <begin position="1"/>
        <end position="27"/>
    </location>
</feature>
<evidence type="ECO:0000313" key="10">
    <source>
        <dbReference type="EMBL" id="ALR73037.1"/>
    </source>
</evidence>
<dbReference type="AlphaFoldDB" id="A0A0S3J4R8"/>
<keyword evidence="7" id="KW-0325">Glycoprotein</keyword>
<feature type="chain" id="PRO_5006612687" description="6-Cys domain-containing protein" evidence="8">
    <location>
        <begin position="28"/>
        <end position="598"/>
    </location>
</feature>
<dbReference type="InterPro" id="IPR010884">
    <property type="entry name" value="6_CYS_dom"/>
</dbReference>
<dbReference type="VEuPathDB" id="PiroplasmaDB:BBOV_II006600"/>
<feature type="domain" description="6-Cys" evidence="9">
    <location>
        <begin position="175"/>
        <end position="310"/>
    </location>
</feature>
<dbReference type="GO" id="GO:0009986">
    <property type="term" value="C:cell surface"/>
    <property type="evidence" value="ECO:0007669"/>
    <property type="project" value="UniProtKB-SubCell"/>
</dbReference>
<dbReference type="Gene3D" id="2.60.40.2860">
    <property type="match status" value="2"/>
</dbReference>
<proteinExistence type="predicted"/>
<evidence type="ECO:0000256" key="7">
    <source>
        <dbReference type="ARBA" id="ARBA00023180"/>
    </source>
</evidence>
<evidence type="ECO:0000259" key="9">
    <source>
        <dbReference type="PROSITE" id="PS51701"/>
    </source>
</evidence>
<accession>A0A0S3J4R8</accession>
<dbReference type="InterPro" id="IPR038160">
    <property type="entry name" value="6_CYS_dom_sf"/>
</dbReference>
<comment type="subcellular location">
    <subcellularLocation>
        <location evidence="1">Cell membrane</location>
    </subcellularLocation>
    <subcellularLocation>
        <location evidence="2">Cell surface</location>
    </subcellularLocation>
</comment>
<keyword evidence="4 8" id="KW-0732">Signal</keyword>
<evidence type="ECO:0000256" key="6">
    <source>
        <dbReference type="ARBA" id="ARBA00023157"/>
    </source>
</evidence>
<reference evidence="10" key="1">
    <citation type="submission" date="2015-07" db="EMBL/GenBank/DDBJ databases">
        <title>Members of the Bbo 6-cys gene family are differentially expressed during the B. bovis life cycle.</title>
        <authorList>
            <person name="Alzan H.F."/>
            <person name="Suarez C.E."/>
        </authorList>
    </citation>
    <scope>NUCLEOTIDE SEQUENCE</scope>
    <source>
        <strain evidence="10">Mo7</strain>
    </source>
</reference>
<dbReference type="GO" id="GO:0005886">
    <property type="term" value="C:plasma membrane"/>
    <property type="evidence" value="ECO:0007669"/>
    <property type="project" value="UniProtKB-SubCell"/>
</dbReference>
<evidence type="ECO:0000256" key="3">
    <source>
        <dbReference type="ARBA" id="ARBA00022475"/>
    </source>
</evidence>
<dbReference type="Pfam" id="PF07422">
    <property type="entry name" value="s48_45"/>
    <property type="match status" value="2"/>
</dbReference>
<evidence type="ECO:0000256" key="4">
    <source>
        <dbReference type="ARBA" id="ARBA00022729"/>
    </source>
</evidence>
<keyword evidence="5" id="KW-0472">Membrane</keyword>
<sequence length="598" mass="66673">MDIQNTLNRLALACFIVFCKNLLIATATPSIHLDLSHNNKQYDDFSVNEVIVAGPKEVVITCGNGSDEDVEHTMYPSDPVSKMLLPPEGNDFTSAVEKEVASHSFYRSSDLNFEVKKAKDVPVSVKISRTVDTLIMAKDPENFSLNFACKYQSKDGSNAPVYKWVTIKFEAVYPMAYGCETGNNMLFKNSRPIIPNILNLQIASCSVDIEPGMIFGIYCKAGERLDPGECFSDEELSDYNGAITPYIPKFAANSNPASTLSTRFRLFKVHDGQLPNSVDLSCACVGAYDKTTRILYVNMLGNVVVNASKQTNNMKADLMPTIKEVIMNMNPGNNITVKYVPDGEVFLSRGRKVTGQLRPTNPDTTAFNGLPVESNPPTPIKDFIGSRGVDITYTKVKDKMVYKVKYADDALLVLKSNTPFMFYNWKVNGVPGEVAVNGILKVGFNIMPTDPYTYGCGVDSADLFRDTGFQLKQEGRGRKVTHCKVNPYLSSPVGFYCPEGFVLEPPNCFSEMLHKDKEVVVPLSDFEPLARALEGRHIKVADFHTSTSNRDHIRYSSVELMCRCLDKEGRVRASITLNLQRPSNLRRQWNDMLKPTRF</sequence>
<dbReference type="PROSITE" id="PS51701">
    <property type="entry name" value="6_CYS"/>
    <property type="match status" value="2"/>
</dbReference>
<keyword evidence="6" id="KW-1015">Disulfide bond</keyword>
<evidence type="ECO:0000256" key="2">
    <source>
        <dbReference type="ARBA" id="ARBA00004241"/>
    </source>
</evidence>
<evidence type="ECO:0000256" key="5">
    <source>
        <dbReference type="ARBA" id="ARBA00023136"/>
    </source>
</evidence>
<dbReference type="EMBL" id="KT263572">
    <property type="protein sequence ID" value="ALR73037.1"/>
    <property type="molecule type" value="Genomic_DNA"/>
</dbReference>
<evidence type="ECO:0000256" key="1">
    <source>
        <dbReference type="ARBA" id="ARBA00004236"/>
    </source>
</evidence>
<feature type="domain" description="6-Cys" evidence="9">
    <location>
        <begin position="452"/>
        <end position="582"/>
    </location>
</feature>
<organism evidence="10">
    <name type="scientific">Babesia bovis</name>
    <dbReference type="NCBI Taxonomy" id="5865"/>
    <lineage>
        <taxon>Eukaryota</taxon>
        <taxon>Sar</taxon>
        <taxon>Alveolata</taxon>
        <taxon>Apicomplexa</taxon>
        <taxon>Aconoidasida</taxon>
        <taxon>Piroplasmida</taxon>
        <taxon>Babesiidae</taxon>
        <taxon>Babesia</taxon>
    </lineage>
</organism>
<keyword evidence="3" id="KW-1003">Cell membrane</keyword>
<evidence type="ECO:0000256" key="8">
    <source>
        <dbReference type="SAM" id="SignalP"/>
    </source>
</evidence>
<name>A0A0S3J4R8_BABBO</name>